<dbReference type="GO" id="GO:0005975">
    <property type="term" value="P:carbohydrate metabolic process"/>
    <property type="evidence" value="ECO:0007669"/>
    <property type="project" value="InterPro"/>
</dbReference>
<dbReference type="SUPFAM" id="SSF49303">
    <property type="entry name" value="beta-Galactosidase/glucuronidase domain"/>
    <property type="match status" value="1"/>
</dbReference>
<reference evidence="9 10" key="1">
    <citation type="submission" date="2020-04" db="EMBL/GenBank/DDBJ databases">
        <title>Flammeovirga sp. SR4, a novel species isolated from seawater.</title>
        <authorList>
            <person name="Wang X."/>
        </authorList>
    </citation>
    <scope>NUCLEOTIDE SEQUENCE [LARGE SCALE GENOMIC DNA]</scope>
    <source>
        <strain evidence="9 10">ATCC 23126</strain>
    </source>
</reference>
<dbReference type="EMBL" id="JABANE010000084">
    <property type="protein sequence ID" value="NME71062.1"/>
    <property type="molecule type" value="Genomic_DNA"/>
</dbReference>
<dbReference type="InterPro" id="IPR036156">
    <property type="entry name" value="Beta-gal/glucu_dom_sf"/>
</dbReference>
<evidence type="ECO:0000256" key="3">
    <source>
        <dbReference type="ARBA" id="ARBA00023295"/>
    </source>
</evidence>
<keyword evidence="2 9" id="KW-0378">Hydrolase</keyword>
<dbReference type="InterPro" id="IPR051913">
    <property type="entry name" value="GH2_Domain-Containing"/>
</dbReference>
<evidence type="ECO:0000256" key="4">
    <source>
        <dbReference type="SAM" id="SignalP"/>
    </source>
</evidence>
<dbReference type="Gene3D" id="3.20.20.80">
    <property type="entry name" value="Glycosidases"/>
    <property type="match status" value="1"/>
</dbReference>
<evidence type="ECO:0000259" key="6">
    <source>
        <dbReference type="Pfam" id="PF02836"/>
    </source>
</evidence>
<dbReference type="AlphaFoldDB" id="A0A7X9RYN7"/>
<evidence type="ECO:0000259" key="8">
    <source>
        <dbReference type="Pfam" id="PF16355"/>
    </source>
</evidence>
<feature type="domain" description="Glycosyl hydrolases family 2 sugar binding" evidence="7">
    <location>
        <begin position="48"/>
        <end position="177"/>
    </location>
</feature>
<evidence type="ECO:0000313" key="9">
    <source>
        <dbReference type="EMBL" id="NME71062.1"/>
    </source>
</evidence>
<dbReference type="InterPro" id="IPR013783">
    <property type="entry name" value="Ig-like_fold"/>
</dbReference>
<dbReference type="SUPFAM" id="SSF49785">
    <property type="entry name" value="Galactose-binding domain-like"/>
    <property type="match status" value="1"/>
</dbReference>
<dbReference type="RefSeq" id="WP_169659285.1">
    <property type="nucleotide sequence ID" value="NZ_JABANE010000084.1"/>
</dbReference>
<accession>A0A7X9RYN7</accession>
<dbReference type="InterPro" id="IPR008979">
    <property type="entry name" value="Galactose-bd-like_sf"/>
</dbReference>
<dbReference type="Proteomes" id="UP000576082">
    <property type="component" value="Unassembled WGS sequence"/>
</dbReference>
<evidence type="ECO:0000256" key="1">
    <source>
        <dbReference type="ARBA" id="ARBA00007401"/>
    </source>
</evidence>
<name>A0A7X9RYN7_9BACT</name>
<dbReference type="Pfam" id="PF16355">
    <property type="entry name" value="DUF4982"/>
    <property type="match status" value="1"/>
</dbReference>
<keyword evidence="10" id="KW-1185">Reference proteome</keyword>
<dbReference type="PANTHER" id="PTHR42732:SF1">
    <property type="entry name" value="BETA-MANNOSIDASE"/>
    <property type="match status" value="1"/>
</dbReference>
<comment type="caution">
    <text evidence="9">The sequence shown here is derived from an EMBL/GenBank/DDBJ whole genome shotgun (WGS) entry which is preliminary data.</text>
</comment>
<dbReference type="GO" id="GO:0004553">
    <property type="term" value="F:hydrolase activity, hydrolyzing O-glycosyl compounds"/>
    <property type="evidence" value="ECO:0007669"/>
    <property type="project" value="InterPro"/>
</dbReference>
<dbReference type="InterPro" id="IPR017853">
    <property type="entry name" value="GH"/>
</dbReference>
<dbReference type="InterPro" id="IPR032311">
    <property type="entry name" value="DUF4982"/>
</dbReference>
<dbReference type="InterPro" id="IPR006103">
    <property type="entry name" value="Glyco_hydro_2_cat"/>
</dbReference>
<dbReference type="SUPFAM" id="SSF51445">
    <property type="entry name" value="(Trans)glycosidases"/>
    <property type="match status" value="1"/>
</dbReference>
<evidence type="ECO:0000256" key="2">
    <source>
        <dbReference type="ARBA" id="ARBA00022801"/>
    </source>
</evidence>
<comment type="similarity">
    <text evidence="1">Belongs to the glycosyl hydrolase 2 family.</text>
</comment>
<feature type="domain" description="Glycoside hydrolase family 2 immunoglobulin-like beta-sandwich" evidence="5">
    <location>
        <begin position="197"/>
        <end position="293"/>
    </location>
</feature>
<dbReference type="InterPro" id="IPR006102">
    <property type="entry name" value="Ig-like_GH2"/>
</dbReference>
<feature type="domain" description="Glycoside hydrolase family 2 catalytic" evidence="6">
    <location>
        <begin position="303"/>
        <end position="587"/>
    </location>
</feature>
<dbReference type="PANTHER" id="PTHR42732">
    <property type="entry name" value="BETA-GALACTOSIDASE"/>
    <property type="match status" value="1"/>
</dbReference>
<keyword evidence="4" id="KW-0732">Signal</keyword>
<dbReference type="Pfam" id="PF02837">
    <property type="entry name" value="Glyco_hydro_2_N"/>
    <property type="match status" value="1"/>
</dbReference>
<dbReference type="Pfam" id="PF02836">
    <property type="entry name" value="Glyco_hydro_2_C"/>
    <property type="match status" value="1"/>
</dbReference>
<evidence type="ECO:0000313" key="10">
    <source>
        <dbReference type="Proteomes" id="UP000576082"/>
    </source>
</evidence>
<dbReference type="PRINTS" id="PR00132">
    <property type="entry name" value="GLHYDRLASE2"/>
</dbReference>
<dbReference type="InterPro" id="IPR006104">
    <property type="entry name" value="Glyco_hydro_2_N"/>
</dbReference>
<dbReference type="Gene3D" id="2.60.120.260">
    <property type="entry name" value="Galactose-binding domain-like"/>
    <property type="match status" value="1"/>
</dbReference>
<protein>
    <submittedName>
        <fullName evidence="9">Glycoside hydrolase family 2 protein</fullName>
    </submittedName>
</protein>
<feature type="chain" id="PRO_5031140889" evidence="4">
    <location>
        <begin position="19"/>
        <end position="686"/>
    </location>
</feature>
<feature type="signal peptide" evidence="4">
    <location>
        <begin position="1"/>
        <end position="18"/>
    </location>
</feature>
<proteinExistence type="inferred from homology"/>
<dbReference type="Pfam" id="PF00703">
    <property type="entry name" value="Glyco_hydro_2"/>
    <property type="match status" value="1"/>
</dbReference>
<feature type="domain" description="DUF4982" evidence="8">
    <location>
        <begin position="612"/>
        <end position="669"/>
    </location>
</feature>
<dbReference type="InterPro" id="IPR006101">
    <property type="entry name" value="Glyco_hydro_2"/>
</dbReference>
<evidence type="ECO:0000259" key="5">
    <source>
        <dbReference type="Pfam" id="PF00703"/>
    </source>
</evidence>
<evidence type="ECO:0000259" key="7">
    <source>
        <dbReference type="Pfam" id="PF02837"/>
    </source>
</evidence>
<organism evidence="9 10">
    <name type="scientific">Flammeovirga aprica JL-4</name>
    <dbReference type="NCBI Taxonomy" id="694437"/>
    <lineage>
        <taxon>Bacteria</taxon>
        <taxon>Pseudomonadati</taxon>
        <taxon>Bacteroidota</taxon>
        <taxon>Cytophagia</taxon>
        <taxon>Cytophagales</taxon>
        <taxon>Flammeovirgaceae</taxon>
        <taxon>Flammeovirga</taxon>
    </lineage>
</organism>
<gene>
    <name evidence="9" type="ORF">HHU12_24045</name>
</gene>
<dbReference type="Gene3D" id="2.60.40.10">
    <property type="entry name" value="Immunoglobulins"/>
    <property type="match status" value="2"/>
</dbReference>
<sequence>MKYILLLTALLHLTLVNAQVPFIKERKPIALTDWKFSKGVIYNAQTVGFNDASWEKVKVPHTFSMDAINDVGYYRGVAWYRHKIRLPYSMKEERIFIRFEGVGQEAVVHVNGKKVGQHIGGYSAFCYEITDVVEVGKENSIVVKASNAPNFQRIPVDDALFNHYGGIYRPVHIFSTPPQNIKPTFFASSGVFVEVKDLKKDVASLEIRTHLSSKTNADHSILDLKVLDKEKKVITEKNRTINLLSGDSIVISNTEIPYPIRWDGRKNPYLYTVEVSLNSGQKTDKVAQTFGIKSFKVDAEKGAILNEKPYRIYGVAMHQEWKDRGPALLPENHKKDMEMVNEIGATGLRLSHYQHSDITYQLADEMGLMVWAEIPFVHNYSGRERQNAIQQLKELIYQNYNHPSIYAWGLWNEVRAWKSKDEPCVILTEELNQITHQIDKTRLTVSASDRGMESNMGNISDLQAWNKYYGWYYGEYADMAKWLDDARKEYPSIALGISEYGVGGNIYQQDISRLEKPIGNYFPEQIQTQYHETTWKIIKDRPFVWSSFVWNMFDFSVAGWNRGGIKNLNHKGLVTFDRKVKKDAFYFYKANWSDSPVLHIAEARNDQRTEANTSVKVFTNLDKVTLKVNGKTIQKKKLTNDMHTVLFENITLKKGKNSIEVLGNNGKEIYSHKAEWFLVDQKGNMK</sequence>
<keyword evidence="3" id="KW-0326">Glycosidase</keyword>